<dbReference type="Pfam" id="PF06429">
    <property type="entry name" value="Flg_bbr_C"/>
    <property type="match status" value="1"/>
</dbReference>
<protein>
    <recommendedName>
        <fullName evidence="4">Flagellar hook-associated protein 1</fullName>
    </recommendedName>
</protein>
<evidence type="ECO:0000256" key="5">
    <source>
        <dbReference type="ARBA" id="ARBA00022525"/>
    </source>
</evidence>
<dbReference type="InterPro" id="IPR010930">
    <property type="entry name" value="Flg_bb/hook_C_dom"/>
</dbReference>
<evidence type="ECO:0000313" key="9">
    <source>
        <dbReference type="EMBL" id="MDU0339666.1"/>
    </source>
</evidence>
<dbReference type="InterPro" id="IPR053927">
    <property type="entry name" value="FlgK_helical"/>
</dbReference>
<evidence type="ECO:0000313" key="10">
    <source>
        <dbReference type="Proteomes" id="UP001254257"/>
    </source>
</evidence>
<dbReference type="Proteomes" id="UP001254257">
    <property type="component" value="Unassembled WGS sequence"/>
</dbReference>
<reference evidence="9 10" key="1">
    <citation type="submission" date="2023-09" db="EMBL/GenBank/DDBJ databases">
        <title>Whole genome shotgun sequencing (WGS) of Bosea sp. ZW T0_25, isolated from stored onions (Allium cepa).</title>
        <authorList>
            <person name="Stoll D.A."/>
            <person name="Huch M."/>
        </authorList>
    </citation>
    <scope>NUCLEOTIDE SEQUENCE [LARGE SCALE GENOMIC DNA]</scope>
    <source>
        <strain evidence="9 10">ZW T0_25</strain>
    </source>
</reference>
<dbReference type="PRINTS" id="PR01005">
    <property type="entry name" value="FLGHOOKAP1"/>
</dbReference>
<dbReference type="InterPro" id="IPR002371">
    <property type="entry name" value="FlgK"/>
</dbReference>
<dbReference type="RefSeq" id="WP_316017559.1">
    <property type="nucleotide sequence ID" value="NZ_JAWDID010000007.1"/>
</dbReference>
<gene>
    <name evidence="9" type="primary">flgK</name>
    <name evidence="9" type="ORF">RKE40_07230</name>
</gene>
<keyword evidence="9" id="KW-0966">Cell projection</keyword>
<comment type="similarity">
    <text evidence="3">Belongs to the flagella basal body rod proteins family.</text>
</comment>
<organism evidence="9 10">
    <name type="scientific">Bosea rubneri</name>
    <dbReference type="NCBI Taxonomy" id="3075434"/>
    <lineage>
        <taxon>Bacteria</taxon>
        <taxon>Pseudomonadati</taxon>
        <taxon>Pseudomonadota</taxon>
        <taxon>Alphaproteobacteria</taxon>
        <taxon>Hyphomicrobiales</taxon>
        <taxon>Boseaceae</taxon>
        <taxon>Bosea</taxon>
    </lineage>
</organism>
<feature type="domain" description="Flagellar basal-body/hook protein C-terminal" evidence="7">
    <location>
        <begin position="575"/>
        <end position="620"/>
    </location>
</feature>
<evidence type="ECO:0000256" key="6">
    <source>
        <dbReference type="ARBA" id="ARBA00023143"/>
    </source>
</evidence>
<keyword evidence="5" id="KW-0964">Secreted</keyword>
<sequence length="620" mass="64699">MGLGTALDTAISGLRGTQAGIGVISQNVANVGTAGYVRRSVSNVDTNAGRNVGVGNPNVQRLLDRIVQHQLWQETSGAAYTATRAEAFAGLDQLYGAPGSATALDSMFSTFTSSLQALRNDPSSYTNRTAVLNSASQLANRLRTVSEGVQTLRNQAEAGIGNAVGRVNELLDSLTNVNARIVNGEASSGNADLRDQRERIVSELSQYLEIRTQEQPSGAITITAASGTQLFDGRPTVRFEFDQRSALGPNAQWSTDPAQRGVGTIVARDLSGNGFDAIANNTFRSGEIGALLELRDKTLVQAQAQLDEIAAQLASALSDREVAGTAATAGAATGFDVDLNGLKAGNTVTLDYKVTPGRQTQRYTFVRVDSAASLPLPASAQGDANNRVIGIDFSGGPASVAAQMQAAVGPGFTISNTGSVLRIVDDGAAGTRDVVGLIARPTQDSLTGGTAELPFFVDSGRANGAYTGSYEGGAQSVGFASRIVVNPNLVSDPKSLVLLTPTTPQGDTTRPQFLLDRLTSSQRSFTNATGFDGSGATSSMTMANFVQRVVAGQGQASAAAQRLDEGQQVALAAVQSRFLEDAQVNVDQEMSTLIELQSAYAANARVISTVKELLDVLLRL</sequence>
<dbReference type="EMBL" id="JAWDID010000007">
    <property type="protein sequence ID" value="MDU0339666.1"/>
    <property type="molecule type" value="Genomic_DNA"/>
</dbReference>
<dbReference type="PANTHER" id="PTHR30033">
    <property type="entry name" value="FLAGELLAR HOOK-ASSOCIATED PROTEIN 1"/>
    <property type="match status" value="1"/>
</dbReference>
<evidence type="ECO:0000256" key="4">
    <source>
        <dbReference type="ARBA" id="ARBA00016244"/>
    </source>
</evidence>
<dbReference type="Pfam" id="PF22638">
    <property type="entry name" value="FlgK_D1"/>
    <property type="match status" value="1"/>
</dbReference>
<evidence type="ECO:0000259" key="7">
    <source>
        <dbReference type="Pfam" id="PF06429"/>
    </source>
</evidence>
<keyword evidence="9" id="KW-0282">Flagellum</keyword>
<proteinExistence type="inferred from homology"/>
<keyword evidence="9" id="KW-0969">Cilium</keyword>
<evidence type="ECO:0000256" key="2">
    <source>
        <dbReference type="ARBA" id="ARBA00004613"/>
    </source>
</evidence>
<evidence type="ECO:0000256" key="3">
    <source>
        <dbReference type="ARBA" id="ARBA00009677"/>
    </source>
</evidence>
<evidence type="ECO:0000259" key="8">
    <source>
        <dbReference type="Pfam" id="PF22638"/>
    </source>
</evidence>
<keyword evidence="10" id="KW-1185">Reference proteome</keyword>
<keyword evidence="6" id="KW-0975">Bacterial flagellum</keyword>
<comment type="caution">
    <text evidence="9">The sequence shown here is derived from an EMBL/GenBank/DDBJ whole genome shotgun (WGS) entry which is preliminary data.</text>
</comment>
<feature type="domain" description="Flagellar hook-associated protein FlgK helical" evidence="8">
    <location>
        <begin position="91"/>
        <end position="327"/>
    </location>
</feature>
<comment type="subcellular location">
    <subcellularLocation>
        <location evidence="1">Bacterial flagellum</location>
    </subcellularLocation>
    <subcellularLocation>
        <location evidence="2">Secreted</location>
    </subcellularLocation>
</comment>
<dbReference type="PANTHER" id="PTHR30033:SF1">
    <property type="entry name" value="FLAGELLAR HOOK-ASSOCIATED PROTEIN 1"/>
    <property type="match status" value="1"/>
</dbReference>
<dbReference type="SUPFAM" id="SSF64518">
    <property type="entry name" value="Phase 1 flagellin"/>
    <property type="match status" value="1"/>
</dbReference>
<dbReference type="NCBIfam" id="TIGR02492">
    <property type="entry name" value="flgK_ends"/>
    <property type="match status" value="1"/>
</dbReference>
<name>A0ABU3S4K3_9HYPH</name>
<accession>A0ABU3S4K3</accession>
<evidence type="ECO:0000256" key="1">
    <source>
        <dbReference type="ARBA" id="ARBA00004365"/>
    </source>
</evidence>